<feature type="signal peptide" evidence="3">
    <location>
        <begin position="1"/>
        <end position="20"/>
    </location>
</feature>
<keyword evidence="1" id="KW-0813">Transport</keyword>
<reference evidence="6" key="1">
    <citation type="journal article" date="2011" name="Nat. Biotechnol.">
        <title>The genomic sequence of the Chinese hamster ovary (CHO)-K1 cell line.</title>
        <authorList>
            <person name="Xu X."/>
            <person name="Nagarajan H."/>
            <person name="Lewis N.E."/>
            <person name="Pan S."/>
            <person name="Cai Z."/>
            <person name="Liu X."/>
            <person name="Chen W."/>
            <person name="Xie M."/>
            <person name="Wang W."/>
            <person name="Hammond S."/>
            <person name="Andersen M.R."/>
            <person name="Neff N."/>
            <person name="Passarelli B."/>
            <person name="Koh W."/>
            <person name="Fan H.C."/>
            <person name="Wang J."/>
            <person name="Gui Y."/>
            <person name="Lee K.H."/>
            <person name="Betenbaugh M.J."/>
            <person name="Quake S.R."/>
            <person name="Famili I."/>
            <person name="Palsson B.O."/>
            <person name="Wang J."/>
        </authorList>
    </citation>
    <scope>NUCLEOTIDE SEQUENCE [LARGE SCALE GENOMIC DNA]</scope>
    <source>
        <strain evidence="6">CHO K1 cell line</strain>
    </source>
</reference>
<evidence type="ECO:0000256" key="2">
    <source>
        <dbReference type="ARBA" id="ARBA00022737"/>
    </source>
</evidence>
<dbReference type="GO" id="GO:0005319">
    <property type="term" value="F:lipid transporter activity"/>
    <property type="evidence" value="ECO:0007669"/>
    <property type="project" value="TreeGrafter"/>
</dbReference>
<evidence type="ECO:0000256" key="3">
    <source>
        <dbReference type="SAM" id="SignalP"/>
    </source>
</evidence>
<feature type="domain" description="ATPase AAA-type core" evidence="4">
    <location>
        <begin position="16"/>
        <end position="53"/>
    </location>
</feature>
<protein>
    <submittedName>
        <fullName evidence="5">ATP-binding cassette sub-family A member 3</fullName>
    </submittedName>
</protein>
<keyword evidence="2" id="KW-0677">Repeat</keyword>
<name>G3IN29_CRIGR</name>
<dbReference type="STRING" id="10029.G3IN29"/>
<dbReference type="GO" id="GO:0140359">
    <property type="term" value="F:ABC-type transporter activity"/>
    <property type="evidence" value="ECO:0007669"/>
    <property type="project" value="InterPro"/>
</dbReference>
<accession>G3IN29</accession>
<evidence type="ECO:0000259" key="4">
    <source>
        <dbReference type="Pfam" id="PF13304"/>
    </source>
</evidence>
<dbReference type="Proteomes" id="UP000001075">
    <property type="component" value="Unassembled WGS sequence"/>
</dbReference>
<dbReference type="InParanoid" id="G3IN29"/>
<dbReference type="GO" id="GO:0016020">
    <property type="term" value="C:membrane"/>
    <property type="evidence" value="ECO:0007669"/>
    <property type="project" value="InterPro"/>
</dbReference>
<dbReference type="eggNOG" id="KOG0059">
    <property type="taxonomic scope" value="Eukaryota"/>
</dbReference>
<dbReference type="Pfam" id="PF13304">
    <property type="entry name" value="AAA_21"/>
    <property type="match status" value="1"/>
</dbReference>
<dbReference type="PANTHER" id="PTHR19229:SF36">
    <property type="entry name" value="ATP-BINDING CASSETTE SUB-FAMILY A MEMBER 2"/>
    <property type="match status" value="1"/>
</dbReference>
<sequence length="99" mass="11175">MGPVHIYIVIELFCFQVVILDEPTSGMDPASRRTIWDLLQAYKQDRTILLTTHYMDEADVLGDRIAIMVQGTLQCCGSSVFLKRLYGAFPLIILTTLLP</sequence>
<feature type="chain" id="PRO_5003445380" evidence="3">
    <location>
        <begin position="21"/>
        <end position="99"/>
    </location>
</feature>
<dbReference type="SUPFAM" id="SSF52540">
    <property type="entry name" value="P-loop containing nucleoside triphosphate hydrolases"/>
    <property type="match status" value="1"/>
</dbReference>
<evidence type="ECO:0000256" key="1">
    <source>
        <dbReference type="ARBA" id="ARBA00022448"/>
    </source>
</evidence>
<keyword evidence="5" id="KW-0067">ATP-binding</keyword>
<gene>
    <name evidence="5" type="ORF">I79_025342</name>
</gene>
<dbReference type="GO" id="GO:0005524">
    <property type="term" value="F:ATP binding"/>
    <property type="evidence" value="ECO:0007669"/>
    <property type="project" value="UniProtKB-KW"/>
</dbReference>
<proteinExistence type="predicted"/>
<dbReference type="InterPro" id="IPR003959">
    <property type="entry name" value="ATPase_AAA_core"/>
</dbReference>
<dbReference type="PaxDb" id="10029-XP_007605991.1"/>
<dbReference type="Gene3D" id="3.40.50.300">
    <property type="entry name" value="P-loop containing nucleotide triphosphate hydrolases"/>
    <property type="match status" value="1"/>
</dbReference>
<dbReference type="InterPro" id="IPR026082">
    <property type="entry name" value="ABCA"/>
</dbReference>
<evidence type="ECO:0000313" key="5">
    <source>
        <dbReference type="EMBL" id="EGW15166.1"/>
    </source>
</evidence>
<dbReference type="InterPro" id="IPR027417">
    <property type="entry name" value="P-loop_NTPase"/>
</dbReference>
<dbReference type="PANTHER" id="PTHR19229">
    <property type="entry name" value="ATP-BINDING CASSETTE TRANSPORTER SUBFAMILY A ABCA"/>
    <property type="match status" value="1"/>
</dbReference>
<dbReference type="AlphaFoldDB" id="G3IN29"/>
<keyword evidence="5" id="KW-0547">Nucleotide-binding</keyword>
<evidence type="ECO:0000313" key="6">
    <source>
        <dbReference type="Proteomes" id="UP000001075"/>
    </source>
</evidence>
<organism evidence="5 6">
    <name type="scientific">Cricetulus griseus</name>
    <name type="common">Chinese hamster</name>
    <name type="synonym">Cricetulus barabensis griseus</name>
    <dbReference type="NCBI Taxonomy" id="10029"/>
    <lineage>
        <taxon>Eukaryota</taxon>
        <taxon>Metazoa</taxon>
        <taxon>Chordata</taxon>
        <taxon>Craniata</taxon>
        <taxon>Vertebrata</taxon>
        <taxon>Euteleostomi</taxon>
        <taxon>Mammalia</taxon>
        <taxon>Eutheria</taxon>
        <taxon>Euarchontoglires</taxon>
        <taxon>Glires</taxon>
        <taxon>Rodentia</taxon>
        <taxon>Myomorpha</taxon>
        <taxon>Muroidea</taxon>
        <taxon>Cricetidae</taxon>
        <taxon>Cricetinae</taxon>
        <taxon>Cricetulus</taxon>
    </lineage>
</organism>
<dbReference type="EMBL" id="JH005377">
    <property type="protein sequence ID" value="EGW15166.1"/>
    <property type="molecule type" value="Genomic_DNA"/>
</dbReference>
<keyword evidence="3" id="KW-0732">Signal</keyword>